<reference evidence="8" key="1">
    <citation type="submission" date="2022-01" db="EMBL/GenBank/DDBJ databases">
        <authorList>
            <person name="Wang Y."/>
        </authorList>
    </citation>
    <scope>NUCLEOTIDE SEQUENCE</scope>
    <source>
        <strain evidence="8">WB101</strain>
    </source>
</reference>
<evidence type="ECO:0000259" key="7">
    <source>
        <dbReference type="PROSITE" id="PS50059"/>
    </source>
</evidence>
<keyword evidence="4 5" id="KW-0413">Isomerase</keyword>
<feature type="domain" description="PPIase FKBP-type" evidence="7">
    <location>
        <begin position="73"/>
        <end position="157"/>
    </location>
</feature>
<evidence type="ECO:0000256" key="2">
    <source>
        <dbReference type="ARBA" id="ARBA00006577"/>
    </source>
</evidence>
<dbReference type="GO" id="GO:0003755">
    <property type="term" value="F:peptidyl-prolyl cis-trans isomerase activity"/>
    <property type="evidence" value="ECO:0007669"/>
    <property type="project" value="UniProtKB-EC"/>
</dbReference>
<dbReference type="Gene3D" id="3.10.50.40">
    <property type="match status" value="1"/>
</dbReference>
<keyword evidence="3 5" id="KW-0697">Rotamase</keyword>
<reference evidence="8" key="2">
    <citation type="submission" date="2024-05" db="EMBL/GenBank/DDBJ databases">
        <title>Rhodohalobacter halophilus gen. nov., sp. nov., a moderately halophilic member of the family Balneolaceae.</title>
        <authorList>
            <person name="Xia J."/>
        </authorList>
    </citation>
    <scope>NUCLEOTIDE SEQUENCE</scope>
    <source>
        <strain evidence="8">WB101</strain>
    </source>
</reference>
<dbReference type="InterPro" id="IPR000774">
    <property type="entry name" value="PPIase_FKBP_N"/>
</dbReference>
<evidence type="ECO:0000313" key="9">
    <source>
        <dbReference type="Proteomes" id="UP001165366"/>
    </source>
</evidence>
<dbReference type="PROSITE" id="PS50059">
    <property type="entry name" value="FKBP_PPIASE"/>
    <property type="match status" value="1"/>
</dbReference>
<dbReference type="Proteomes" id="UP001165366">
    <property type="component" value="Unassembled WGS sequence"/>
</dbReference>
<accession>A0ABS9KI25</accession>
<dbReference type="RefSeq" id="WP_237855892.1">
    <property type="nucleotide sequence ID" value="NZ_JAKLWS010000034.1"/>
</dbReference>
<evidence type="ECO:0000256" key="4">
    <source>
        <dbReference type="ARBA" id="ARBA00023235"/>
    </source>
</evidence>
<dbReference type="PANTHER" id="PTHR43811:SF19">
    <property type="entry name" value="39 KDA FK506-BINDING NUCLEAR PROTEIN"/>
    <property type="match status" value="1"/>
</dbReference>
<gene>
    <name evidence="8" type="ORF">L6773_18030</name>
</gene>
<evidence type="ECO:0000256" key="5">
    <source>
        <dbReference type="PROSITE-ProRule" id="PRU00277"/>
    </source>
</evidence>
<evidence type="ECO:0000313" key="8">
    <source>
        <dbReference type="EMBL" id="MCG2590481.1"/>
    </source>
</evidence>
<dbReference type="EC" id="5.2.1.8" evidence="6"/>
<dbReference type="InterPro" id="IPR001179">
    <property type="entry name" value="PPIase_FKBP_dom"/>
</dbReference>
<dbReference type="InterPro" id="IPR046357">
    <property type="entry name" value="PPIase_dom_sf"/>
</dbReference>
<dbReference type="PANTHER" id="PTHR43811">
    <property type="entry name" value="FKBP-TYPE PEPTIDYL-PROLYL CIS-TRANS ISOMERASE FKPA"/>
    <property type="match status" value="1"/>
</dbReference>
<dbReference type="SUPFAM" id="SSF54534">
    <property type="entry name" value="FKBP-like"/>
    <property type="match status" value="1"/>
</dbReference>
<evidence type="ECO:0000256" key="6">
    <source>
        <dbReference type="RuleBase" id="RU003915"/>
    </source>
</evidence>
<comment type="similarity">
    <text evidence="2 6">Belongs to the FKBP-type PPIase family.</text>
</comment>
<dbReference type="Pfam" id="PF01346">
    <property type="entry name" value="FKBP_N"/>
    <property type="match status" value="1"/>
</dbReference>
<evidence type="ECO:0000256" key="3">
    <source>
        <dbReference type="ARBA" id="ARBA00023110"/>
    </source>
</evidence>
<keyword evidence="9" id="KW-1185">Reference proteome</keyword>
<proteinExistence type="inferred from homology"/>
<organism evidence="8 9">
    <name type="scientific">Rhodohalobacter sulfatireducens</name>
    <dbReference type="NCBI Taxonomy" id="2911366"/>
    <lineage>
        <taxon>Bacteria</taxon>
        <taxon>Pseudomonadati</taxon>
        <taxon>Balneolota</taxon>
        <taxon>Balneolia</taxon>
        <taxon>Balneolales</taxon>
        <taxon>Balneolaceae</taxon>
        <taxon>Rhodohalobacter</taxon>
    </lineage>
</organism>
<comment type="caution">
    <text evidence="8">The sequence shown here is derived from an EMBL/GenBank/DDBJ whole genome shotgun (WGS) entry which is preliminary data.</text>
</comment>
<comment type="catalytic activity">
    <reaction evidence="1 5 6">
        <text>[protein]-peptidylproline (omega=180) = [protein]-peptidylproline (omega=0)</text>
        <dbReference type="Rhea" id="RHEA:16237"/>
        <dbReference type="Rhea" id="RHEA-COMP:10747"/>
        <dbReference type="Rhea" id="RHEA-COMP:10748"/>
        <dbReference type="ChEBI" id="CHEBI:83833"/>
        <dbReference type="ChEBI" id="CHEBI:83834"/>
        <dbReference type="EC" id="5.2.1.8"/>
    </reaction>
</comment>
<name>A0ABS9KI25_9BACT</name>
<evidence type="ECO:0000256" key="1">
    <source>
        <dbReference type="ARBA" id="ARBA00000971"/>
    </source>
</evidence>
<dbReference type="PROSITE" id="PS51257">
    <property type="entry name" value="PROKAR_LIPOPROTEIN"/>
    <property type="match status" value="1"/>
</dbReference>
<dbReference type="EMBL" id="JAKLWS010000034">
    <property type="protein sequence ID" value="MCG2590481.1"/>
    <property type="molecule type" value="Genomic_DNA"/>
</dbReference>
<sequence length="158" mass="17343">MNRPVILSVIFLSIILSGCLGSTGPNESCEDFSREEQAEYWEQNRDKEGVIQTESGLQYRVIEEGEGASPSLESTVRIEYEGKRINGSIFDTTDNIGPQETTVEGLLEGLEEGLQLMKQGATYEFVLPSHLAFGETAAGEFCPGTTVIFEVTLVEIVE</sequence>
<protein>
    <recommendedName>
        <fullName evidence="6">Peptidyl-prolyl cis-trans isomerase</fullName>
        <ecNumber evidence="6">5.2.1.8</ecNumber>
    </recommendedName>
</protein>
<dbReference type="Pfam" id="PF00254">
    <property type="entry name" value="FKBP_C"/>
    <property type="match status" value="1"/>
</dbReference>